<reference evidence="8 9" key="1">
    <citation type="submission" date="2016-10" db="EMBL/GenBank/DDBJ databases">
        <authorList>
            <person name="de Groot N.N."/>
        </authorList>
    </citation>
    <scope>NUCLEOTIDE SEQUENCE [LARGE SCALE GENOMIC DNA]</scope>
    <source>
        <strain evidence="8 9">DSM 22789</strain>
    </source>
</reference>
<dbReference type="InterPro" id="IPR036034">
    <property type="entry name" value="PDZ_sf"/>
</dbReference>
<dbReference type="SUPFAM" id="SSF52096">
    <property type="entry name" value="ClpP/crotonase"/>
    <property type="match status" value="1"/>
</dbReference>
<dbReference type="InterPro" id="IPR001478">
    <property type="entry name" value="PDZ"/>
</dbReference>
<dbReference type="GO" id="GO:0004175">
    <property type="term" value="F:endopeptidase activity"/>
    <property type="evidence" value="ECO:0007669"/>
    <property type="project" value="TreeGrafter"/>
</dbReference>
<dbReference type="GO" id="GO:0007165">
    <property type="term" value="P:signal transduction"/>
    <property type="evidence" value="ECO:0007669"/>
    <property type="project" value="TreeGrafter"/>
</dbReference>
<sequence length="706" mass="79861">MFKNIVFGLALVLVIACGSKPRVSIGEGELELRPSAQHEVIASEVANLLENYSYKKVPMTDSLSNIVFDNLLKSMDAGRNYLLQSDVDEFQEFRNHISQDFRKGDLTAPFHMFNVYSKRYMQCMEYALSQVDAEHDFSIDEKYVAYREKLPYLTSEQELNEQWRKRVKYDLLNLRLTSTDKDSVDVEKHKETLRKRYKNLISQAKQTNSNDAFQLIMTALTDAVDPHTTYYNPSFAQAFNENMSNTFEGIGARLMMENEMVTIKEIIAGGPAFKDKSLQVDDRIVGVAQGEGEFEDIIGWRLDAAVAKIKGPKNTVVRLKIIPAGQELTAQPKIVALKREKIVIEEESAQKEIKQVKGEDGKTYKIGLIKLPKFYIDFDAYRRRDPDYKSTTRDVRLILDTLRQEKVDAVVLDLRSNGGGSLQEAIELTGLFIDKGPVVQVRDVRNRVQVDNDEEPGVAWDGPFGVMINRFSASASEIFAGAIQDYGRGVVFGSQSYGKGTVQSAIDMSRFISATNKLLLKAKGEDKDPDTPNGAPEFGQINITMGKFYRVNGSSTQHKGVMPDIIFPSQYSAEKFGESSEPSALPWDQIKPSNFAKVTDLGETIKALTTKHESRMKKSPEYQFLLEDIEEFGKADTIQEISLKQEELQKEREKNKMKNRARVNKALELRGLPLWKEGEPQPKTEFDFILDETLNVMADYIAVAKP</sequence>
<dbReference type="Proteomes" id="UP000198785">
    <property type="component" value="Unassembled WGS sequence"/>
</dbReference>
<feature type="domain" description="Tail specific protease" evidence="7">
    <location>
        <begin position="330"/>
        <end position="568"/>
    </location>
</feature>
<evidence type="ECO:0000256" key="3">
    <source>
        <dbReference type="ARBA" id="ARBA00022801"/>
    </source>
</evidence>
<dbReference type="FunFam" id="3.90.226.10:FF:000090">
    <property type="entry name" value="Tail-specific protease"/>
    <property type="match status" value="1"/>
</dbReference>
<organism evidence="8 9">
    <name type="scientific">Sphingobacterium wenxiniae</name>
    <dbReference type="NCBI Taxonomy" id="683125"/>
    <lineage>
        <taxon>Bacteria</taxon>
        <taxon>Pseudomonadati</taxon>
        <taxon>Bacteroidota</taxon>
        <taxon>Sphingobacteriia</taxon>
        <taxon>Sphingobacteriales</taxon>
        <taxon>Sphingobacteriaceae</taxon>
        <taxon>Sphingobacterium</taxon>
    </lineage>
</organism>
<evidence type="ECO:0000256" key="4">
    <source>
        <dbReference type="ARBA" id="ARBA00022825"/>
    </source>
</evidence>
<dbReference type="InterPro" id="IPR005151">
    <property type="entry name" value="Tail-specific_protease"/>
</dbReference>
<dbReference type="InterPro" id="IPR004447">
    <property type="entry name" value="Peptidase_S41A"/>
</dbReference>
<comment type="similarity">
    <text evidence="1 5">Belongs to the peptidase S41A family.</text>
</comment>
<dbReference type="OrthoDB" id="9812068at2"/>
<dbReference type="GO" id="GO:0008236">
    <property type="term" value="F:serine-type peptidase activity"/>
    <property type="evidence" value="ECO:0007669"/>
    <property type="project" value="UniProtKB-KW"/>
</dbReference>
<name>A0A1I6UME7_9SPHI</name>
<dbReference type="NCBIfam" id="TIGR00225">
    <property type="entry name" value="prc"/>
    <property type="match status" value="1"/>
</dbReference>
<evidence type="ECO:0000259" key="7">
    <source>
        <dbReference type="SMART" id="SM00245"/>
    </source>
</evidence>
<dbReference type="GO" id="GO:0030288">
    <property type="term" value="C:outer membrane-bounded periplasmic space"/>
    <property type="evidence" value="ECO:0007669"/>
    <property type="project" value="TreeGrafter"/>
</dbReference>
<dbReference type="SUPFAM" id="SSF50156">
    <property type="entry name" value="PDZ domain-like"/>
    <property type="match status" value="1"/>
</dbReference>
<dbReference type="PROSITE" id="PS51257">
    <property type="entry name" value="PROKAR_LIPOPROTEIN"/>
    <property type="match status" value="1"/>
</dbReference>
<evidence type="ECO:0000313" key="9">
    <source>
        <dbReference type="Proteomes" id="UP000198785"/>
    </source>
</evidence>
<dbReference type="CDD" id="cd06782">
    <property type="entry name" value="cpPDZ_CPP-like"/>
    <property type="match status" value="1"/>
</dbReference>
<protein>
    <submittedName>
        <fullName evidence="8">Carboxyl-terminal processing protease</fullName>
    </submittedName>
</protein>
<dbReference type="SMART" id="SM00228">
    <property type="entry name" value="PDZ"/>
    <property type="match status" value="1"/>
</dbReference>
<dbReference type="InterPro" id="IPR040573">
    <property type="entry name" value="TSP_N"/>
</dbReference>
<dbReference type="InterPro" id="IPR029045">
    <property type="entry name" value="ClpP/crotonase-like_dom_sf"/>
</dbReference>
<feature type="domain" description="PDZ" evidence="6">
    <location>
        <begin position="248"/>
        <end position="325"/>
    </location>
</feature>
<proteinExistence type="inferred from homology"/>
<dbReference type="RefSeq" id="WP_093366622.1">
    <property type="nucleotide sequence ID" value="NZ_FOZZ01000009.1"/>
</dbReference>
<dbReference type="EMBL" id="FOZZ01000009">
    <property type="protein sequence ID" value="SFT02622.1"/>
    <property type="molecule type" value="Genomic_DNA"/>
</dbReference>
<keyword evidence="9" id="KW-1185">Reference proteome</keyword>
<evidence type="ECO:0000259" key="6">
    <source>
        <dbReference type="SMART" id="SM00228"/>
    </source>
</evidence>
<dbReference type="InterPro" id="IPR020992">
    <property type="entry name" value="Tail_Prtase_C"/>
</dbReference>
<dbReference type="AlphaFoldDB" id="A0A1I6UME7"/>
<dbReference type="Pfam" id="PF11818">
    <property type="entry name" value="DUF3340"/>
    <property type="match status" value="1"/>
</dbReference>
<dbReference type="SMART" id="SM00245">
    <property type="entry name" value="TSPc"/>
    <property type="match status" value="1"/>
</dbReference>
<dbReference type="Pfam" id="PF00595">
    <property type="entry name" value="PDZ"/>
    <property type="match status" value="1"/>
</dbReference>
<keyword evidence="2 5" id="KW-0645">Protease</keyword>
<dbReference type="PANTHER" id="PTHR32060">
    <property type="entry name" value="TAIL-SPECIFIC PROTEASE"/>
    <property type="match status" value="1"/>
</dbReference>
<dbReference type="GO" id="GO:0006508">
    <property type="term" value="P:proteolysis"/>
    <property type="evidence" value="ECO:0007669"/>
    <property type="project" value="UniProtKB-KW"/>
</dbReference>
<evidence type="ECO:0000256" key="1">
    <source>
        <dbReference type="ARBA" id="ARBA00009179"/>
    </source>
</evidence>
<dbReference type="CDD" id="cd07560">
    <property type="entry name" value="Peptidase_S41_CPP"/>
    <property type="match status" value="1"/>
</dbReference>
<dbReference type="Gene3D" id="3.90.226.10">
    <property type="entry name" value="2-enoyl-CoA Hydratase, Chain A, domain 1"/>
    <property type="match status" value="1"/>
</dbReference>
<dbReference type="Pfam" id="PF17804">
    <property type="entry name" value="TSP_NTD"/>
    <property type="match status" value="1"/>
</dbReference>
<evidence type="ECO:0000313" key="8">
    <source>
        <dbReference type="EMBL" id="SFT02622.1"/>
    </source>
</evidence>
<dbReference type="Pfam" id="PF03572">
    <property type="entry name" value="Peptidase_S41"/>
    <property type="match status" value="1"/>
</dbReference>
<dbReference type="Gene3D" id="2.30.42.10">
    <property type="match status" value="1"/>
</dbReference>
<evidence type="ECO:0000256" key="5">
    <source>
        <dbReference type="RuleBase" id="RU004404"/>
    </source>
</evidence>
<keyword evidence="4 5" id="KW-0720">Serine protease</keyword>
<dbReference type="PANTHER" id="PTHR32060:SF22">
    <property type="entry name" value="CARBOXYL-TERMINAL-PROCESSING PEPTIDASE 3, CHLOROPLASTIC"/>
    <property type="match status" value="1"/>
</dbReference>
<gene>
    <name evidence="8" type="ORF">SAMN05660206_109111</name>
</gene>
<keyword evidence="3 5" id="KW-0378">Hydrolase</keyword>
<accession>A0A1I6UME7</accession>
<evidence type="ECO:0000256" key="2">
    <source>
        <dbReference type="ARBA" id="ARBA00022670"/>
    </source>
</evidence>